<dbReference type="EMBL" id="JBHTMV010000002">
    <property type="protein sequence ID" value="MFD1292734.1"/>
    <property type="molecule type" value="Genomic_DNA"/>
</dbReference>
<gene>
    <name evidence="1" type="ORF">ACFQ5N_02705</name>
</gene>
<keyword evidence="2" id="KW-1185">Reference proteome</keyword>
<dbReference type="RefSeq" id="WP_386807523.1">
    <property type="nucleotide sequence ID" value="NZ_JBHTMV010000002.1"/>
</dbReference>
<evidence type="ECO:0000313" key="1">
    <source>
        <dbReference type="EMBL" id="MFD1292734.1"/>
    </source>
</evidence>
<organism evidence="1 2">
    <name type="scientific">Lutibacter holmesii</name>
    <dbReference type="NCBI Taxonomy" id="1137985"/>
    <lineage>
        <taxon>Bacteria</taxon>
        <taxon>Pseudomonadati</taxon>
        <taxon>Bacteroidota</taxon>
        <taxon>Flavobacteriia</taxon>
        <taxon>Flavobacteriales</taxon>
        <taxon>Flavobacteriaceae</taxon>
        <taxon>Lutibacter</taxon>
    </lineage>
</organism>
<comment type="caution">
    <text evidence="1">The sequence shown here is derived from an EMBL/GenBank/DDBJ whole genome shotgun (WGS) entry which is preliminary data.</text>
</comment>
<dbReference type="Proteomes" id="UP001597241">
    <property type="component" value="Unassembled WGS sequence"/>
</dbReference>
<sequence length="61" mass="7039">MTQTEKKRRAAVVAVSAYTQMETKPDKAPHDTWQKRGISRIIRDRQMVQSRVKTPGVNPFL</sequence>
<protein>
    <submittedName>
        <fullName evidence="1">Uncharacterized protein</fullName>
    </submittedName>
</protein>
<proteinExistence type="predicted"/>
<evidence type="ECO:0000313" key="2">
    <source>
        <dbReference type="Proteomes" id="UP001597241"/>
    </source>
</evidence>
<reference evidence="2" key="1">
    <citation type="journal article" date="2019" name="Int. J. Syst. Evol. Microbiol.">
        <title>The Global Catalogue of Microorganisms (GCM) 10K type strain sequencing project: providing services to taxonomists for standard genome sequencing and annotation.</title>
        <authorList>
            <consortium name="The Broad Institute Genomics Platform"/>
            <consortium name="The Broad Institute Genome Sequencing Center for Infectious Disease"/>
            <person name="Wu L."/>
            <person name="Ma J."/>
        </authorList>
    </citation>
    <scope>NUCLEOTIDE SEQUENCE [LARGE SCALE GENOMIC DNA]</scope>
    <source>
        <strain evidence="2">CCUG 62221</strain>
    </source>
</reference>
<name>A0ABW3WKB9_9FLAO</name>
<accession>A0ABW3WKB9</accession>